<dbReference type="CDD" id="cd18126">
    <property type="entry name" value="GAPDH_I_C"/>
    <property type="match status" value="1"/>
</dbReference>
<evidence type="ECO:0000256" key="8">
    <source>
        <dbReference type="RuleBase" id="RU000397"/>
    </source>
</evidence>
<keyword evidence="6" id="KW-0520">NAD</keyword>
<dbReference type="CDD" id="cd05214">
    <property type="entry name" value="GAPDH_I_N"/>
    <property type="match status" value="1"/>
</dbReference>
<evidence type="ECO:0000313" key="11">
    <source>
        <dbReference type="EMBL" id="MBO1324531.1"/>
    </source>
</evidence>
<dbReference type="InterPro" id="IPR020830">
    <property type="entry name" value="GlycerAld_3-P_DH_AS"/>
</dbReference>
<dbReference type="InterPro" id="IPR020829">
    <property type="entry name" value="GlycerAld_3-P_DH_cat"/>
</dbReference>
<dbReference type="Pfam" id="PF00044">
    <property type="entry name" value="Gp_dh_N"/>
    <property type="match status" value="1"/>
</dbReference>
<evidence type="ECO:0000256" key="1">
    <source>
        <dbReference type="ARBA" id="ARBA00007406"/>
    </source>
</evidence>
<dbReference type="FunFam" id="3.30.360.10:FF:000002">
    <property type="entry name" value="Glyceraldehyde-3-phosphate dehydrogenase"/>
    <property type="match status" value="1"/>
</dbReference>
<dbReference type="GO" id="GO:0050661">
    <property type="term" value="F:NADP binding"/>
    <property type="evidence" value="ECO:0007669"/>
    <property type="project" value="InterPro"/>
</dbReference>
<keyword evidence="3 9" id="KW-0560">Oxidoreductase</keyword>
<evidence type="ECO:0000256" key="9">
    <source>
        <dbReference type="RuleBase" id="RU361160"/>
    </source>
</evidence>
<feature type="binding site" evidence="6">
    <location>
        <position position="322"/>
    </location>
    <ligand>
        <name>NAD(+)</name>
        <dbReference type="ChEBI" id="CHEBI:57540"/>
    </ligand>
</feature>
<dbReference type="GO" id="GO:0051287">
    <property type="term" value="F:NAD binding"/>
    <property type="evidence" value="ECO:0007669"/>
    <property type="project" value="InterPro"/>
</dbReference>
<dbReference type="SUPFAM" id="SSF51735">
    <property type="entry name" value="NAD(P)-binding Rossmann-fold domains"/>
    <property type="match status" value="1"/>
</dbReference>
<feature type="active site" description="Nucleophile" evidence="4">
    <location>
        <position position="156"/>
    </location>
</feature>
<evidence type="ECO:0000256" key="2">
    <source>
        <dbReference type="ARBA" id="ARBA00011881"/>
    </source>
</evidence>
<dbReference type="InterPro" id="IPR006424">
    <property type="entry name" value="Glyceraldehyde-3-P_DH_1"/>
</dbReference>
<dbReference type="SUPFAM" id="SSF55347">
    <property type="entry name" value="Glyceraldehyde-3-phosphate dehydrogenase-like, C-terminal domain"/>
    <property type="match status" value="1"/>
</dbReference>
<dbReference type="FunFam" id="3.40.50.720:FF:000001">
    <property type="entry name" value="Glyceraldehyde-3-phosphate dehydrogenase"/>
    <property type="match status" value="1"/>
</dbReference>
<evidence type="ECO:0000313" key="12">
    <source>
        <dbReference type="Proteomes" id="UP000664073"/>
    </source>
</evidence>
<feature type="domain" description="Glyceraldehyde 3-phosphate dehydrogenase NAD(P) binding" evidence="10">
    <location>
        <begin position="3"/>
        <end position="156"/>
    </location>
</feature>
<dbReference type="PIRSF" id="PIRSF000149">
    <property type="entry name" value="GAP_DH"/>
    <property type="match status" value="1"/>
</dbReference>
<dbReference type="InterPro" id="IPR020831">
    <property type="entry name" value="GlycerAld/Erythrose_P_DH"/>
</dbReference>
<dbReference type="GO" id="GO:0016620">
    <property type="term" value="F:oxidoreductase activity, acting on the aldehyde or oxo group of donors, NAD or NADP as acceptor"/>
    <property type="evidence" value="ECO:0007669"/>
    <property type="project" value="InterPro"/>
</dbReference>
<name>A0A939HM20_9PROT</name>
<organism evidence="11 12">
    <name type="scientific">Acetobacter garciniae</name>
    <dbReference type="NCBI Taxonomy" id="2817435"/>
    <lineage>
        <taxon>Bacteria</taxon>
        <taxon>Pseudomonadati</taxon>
        <taxon>Pseudomonadota</taxon>
        <taxon>Alphaproteobacteria</taxon>
        <taxon>Acetobacterales</taxon>
        <taxon>Acetobacteraceae</taxon>
        <taxon>Acetobacter</taxon>
    </lineage>
</organism>
<comment type="caution">
    <text evidence="11">The sequence shown here is derived from an EMBL/GenBank/DDBJ whole genome shotgun (WGS) entry which is preliminary data.</text>
</comment>
<evidence type="ECO:0000256" key="4">
    <source>
        <dbReference type="PIRSR" id="PIRSR000149-1"/>
    </source>
</evidence>
<feature type="binding site" evidence="6">
    <location>
        <position position="125"/>
    </location>
    <ligand>
        <name>NAD(+)</name>
        <dbReference type="ChEBI" id="CHEBI:57540"/>
    </ligand>
</feature>
<dbReference type="NCBIfam" id="TIGR01534">
    <property type="entry name" value="GAPDH-I"/>
    <property type="match status" value="1"/>
</dbReference>
<evidence type="ECO:0000256" key="5">
    <source>
        <dbReference type="PIRSR" id="PIRSR000149-2"/>
    </source>
</evidence>
<evidence type="ECO:0000256" key="3">
    <source>
        <dbReference type="ARBA" id="ARBA00023002"/>
    </source>
</evidence>
<dbReference type="RefSeq" id="WP_207845225.1">
    <property type="nucleotide sequence ID" value="NZ_JAFVMH010000002.1"/>
</dbReference>
<proteinExistence type="inferred from homology"/>
<dbReference type="Gene3D" id="3.30.360.10">
    <property type="entry name" value="Dihydrodipicolinate Reductase, domain 2"/>
    <property type="match status" value="1"/>
</dbReference>
<feature type="binding site" evidence="5">
    <location>
        <begin position="155"/>
        <end position="157"/>
    </location>
    <ligand>
        <name>D-glyceraldehyde 3-phosphate</name>
        <dbReference type="ChEBI" id="CHEBI:59776"/>
    </ligand>
</feature>
<sequence>MAVKIAINGFGRIGRLVLRGIIESGRTDVVPVAINDLGSVEDNAHLLKYDSVHGRLAGDVQVDGNKLIITAHGRTWAPITVSAERDPSRVPFEGVDVAMECTGLFTCREKAAQLLAAGARKVIVSAPATDVDATIVFGVNQSVLTKDMTVISNASCTTNCLAPVAKVMEDAFGIERGYMVTIHSYTGDQRTVDTLHKDLRRARAAGLNMIPTSTGAARAVGLVLPQLKGKLDGTAIRVPTANVSVVSLDFVPRKAPTSVEEVNNAIKAVVDAGTMHHALAYCDEPLVSSDFNHAIASSSFDATQTALVDGGKLVRVCSWYDNEWGFSNRMSDTAALFGAL</sequence>
<dbReference type="InterPro" id="IPR020828">
    <property type="entry name" value="GlycerAld_3-P_DH_NAD(P)-bd"/>
</dbReference>
<evidence type="ECO:0000256" key="6">
    <source>
        <dbReference type="PIRSR" id="PIRSR000149-3"/>
    </source>
</evidence>
<protein>
    <recommendedName>
        <fullName evidence="9">Glyceraldehyde-3-phosphate dehydrogenase</fullName>
        <ecNumber evidence="9">1.2.1.-</ecNumber>
    </recommendedName>
</protein>
<feature type="binding site" evidence="6">
    <location>
        <position position="85"/>
    </location>
    <ligand>
        <name>NAD(+)</name>
        <dbReference type="ChEBI" id="CHEBI:57540"/>
    </ligand>
</feature>
<dbReference type="PROSITE" id="PS00071">
    <property type="entry name" value="GAPDH"/>
    <property type="match status" value="1"/>
</dbReference>
<dbReference type="EC" id="1.2.1.-" evidence="9"/>
<reference evidence="11" key="1">
    <citation type="submission" date="2021-03" db="EMBL/GenBank/DDBJ databases">
        <title>The complete genome sequence of Acetobacter sp. TBRC 12339.</title>
        <authorList>
            <person name="Charoenyingcharoen P."/>
            <person name="Yukphan P."/>
        </authorList>
    </citation>
    <scope>NUCLEOTIDE SEQUENCE</scope>
    <source>
        <strain evidence="11">TBRC 12339</strain>
    </source>
</reference>
<feature type="site" description="Activates thiol group during catalysis" evidence="7">
    <location>
        <position position="183"/>
    </location>
</feature>
<dbReference type="Gene3D" id="3.40.50.720">
    <property type="entry name" value="NAD(P)-binding Rossmann-like Domain"/>
    <property type="match status" value="1"/>
</dbReference>
<dbReference type="GO" id="GO:0006006">
    <property type="term" value="P:glucose metabolic process"/>
    <property type="evidence" value="ECO:0007669"/>
    <property type="project" value="InterPro"/>
</dbReference>
<feature type="binding site" evidence="6">
    <location>
        <position position="36"/>
    </location>
    <ligand>
        <name>NAD(+)</name>
        <dbReference type="ChEBI" id="CHEBI:57540"/>
    </ligand>
</feature>
<comment type="similarity">
    <text evidence="1 8">Belongs to the glyceraldehyde-3-phosphate dehydrogenase family.</text>
</comment>
<keyword evidence="12" id="KW-1185">Reference proteome</keyword>
<dbReference type="EMBL" id="JAFVMH010000002">
    <property type="protein sequence ID" value="MBO1324531.1"/>
    <property type="molecule type" value="Genomic_DNA"/>
</dbReference>
<dbReference type="PANTHER" id="PTHR43148">
    <property type="entry name" value="GLYCERALDEHYDE-3-PHOSPHATE DEHYDROGENASE 2"/>
    <property type="match status" value="1"/>
</dbReference>
<feature type="binding site" evidence="5">
    <location>
        <position position="186"/>
    </location>
    <ligand>
        <name>D-glyceraldehyde 3-phosphate</name>
        <dbReference type="ChEBI" id="CHEBI:59776"/>
    </ligand>
</feature>
<comment type="subunit">
    <text evidence="2">Homotetramer.</text>
</comment>
<evidence type="ECO:0000256" key="7">
    <source>
        <dbReference type="PIRSR" id="PIRSR000149-4"/>
    </source>
</evidence>
<feature type="binding site" evidence="5">
    <location>
        <position position="237"/>
    </location>
    <ligand>
        <name>D-glyceraldehyde 3-phosphate</name>
        <dbReference type="ChEBI" id="CHEBI:59776"/>
    </ligand>
</feature>
<feature type="binding site" evidence="5">
    <location>
        <begin position="214"/>
        <end position="215"/>
    </location>
    <ligand>
        <name>D-glyceraldehyde 3-phosphate</name>
        <dbReference type="ChEBI" id="CHEBI:59776"/>
    </ligand>
</feature>
<dbReference type="Proteomes" id="UP000664073">
    <property type="component" value="Unassembled WGS sequence"/>
</dbReference>
<gene>
    <name evidence="11" type="primary">gap</name>
    <name evidence="11" type="ORF">J2D77_05095</name>
</gene>
<keyword evidence="6" id="KW-0547">Nucleotide-binding</keyword>
<dbReference type="PRINTS" id="PR00078">
    <property type="entry name" value="G3PDHDRGNASE"/>
</dbReference>
<evidence type="ECO:0000259" key="10">
    <source>
        <dbReference type="SMART" id="SM00846"/>
    </source>
</evidence>
<dbReference type="AlphaFoldDB" id="A0A939HM20"/>
<feature type="binding site" evidence="6">
    <location>
        <begin position="12"/>
        <end position="13"/>
    </location>
    <ligand>
        <name>NAD(+)</name>
        <dbReference type="ChEBI" id="CHEBI:57540"/>
    </ligand>
</feature>
<dbReference type="Pfam" id="PF02800">
    <property type="entry name" value="Gp_dh_C"/>
    <property type="match status" value="1"/>
</dbReference>
<dbReference type="InterPro" id="IPR036291">
    <property type="entry name" value="NAD(P)-bd_dom_sf"/>
</dbReference>
<dbReference type="SMART" id="SM00846">
    <property type="entry name" value="Gp_dh_N"/>
    <property type="match status" value="1"/>
</dbReference>
<accession>A0A939HM20</accession>